<evidence type="ECO:0000256" key="12">
    <source>
        <dbReference type="RuleBase" id="RU000589"/>
    </source>
</evidence>
<dbReference type="PANTHER" id="PTHR31707">
    <property type="entry name" value="PECTINESTERASE"/>
    <property type="match status" value="1"/>
</dbReference>
<feature type="region of interest" description="Disordered" evidence="13">
    <location>
        <begin position="43"/>
        <end position="64"/>
    </location>
</feature>
<evidence type="ECO:0000256" key="9">
    <source>
        <dbReference type="ARBA" id="ARBA00023085"/>
    </source>
</evidence>
<dbReference type="InterPro" id="IPR000070">
    <property type="entry name" value="Pectinesterase_cat"/>
</dbReference>
<keyword evidence="6" id="KW-0134">Cell wall</keyword>
<keyword evidence="14" id="KW-0812">Transmembrane</keyword>
<feature type="transmembrane region" description="Helical" evidence="14">
    <location>
        <begin position="14"/>
        <end position="36"/>
    </location>
</feature>
<feature type="region of interest" description="Disordered" evidence="13">
    <location>
        <begin position="595"/>
        <end position="629"/>
    </location>
</feature>
<name>I1L0X1_SOYBN</name>
<dbReference type="CDD" id="cd15798">
    <property type="entry name" value="PMEI-like_3"/>
    <property type="match status" value="1"/>
</dbReference>
<evidence type="ECO:0000256" key="2">
    <source>
        <dbReference type="ARBA" id="ARBA00005184"/>
    </source>
</evidence>
<evidence type="ECO:0000256" key="3">
    <source>
        <dbReference type="ARBA" id="ARBA00006027"/>
    </source>
</evidence>
<dbReference type="Gramene" id="KRH37068">
    <property type="protein sequence ID" value="KRH37068"/>
    <property type="gene ID" value="GLYMA_09G042200"/>
</dbReference>
<reference evidence="17" key="2">
    <citation type="submission" date="2018-02" db="UniProtKB">
        <authorList>
            <consortium name="EnsemblPlants"/>
        </authorList>
    </citation>
    <scope>IDENTIFICATION</scope>
    <source>
        <strain evidence="17">Williams 82</strain>
    </source>
</reference>
<comment type="subcellular location">
    <subcellularLocation>
        <location evidence="1">Secreted</location>
        <location evidence="1">Cell wall</location>
    </subcellularLocation>
</comment>
<reference evidence="16" key="3">
    <citation type="submission" date="2018-07" db="EMBL/GenBank/DDBJ databases">
        <title>WGS assembly of Glycine max.</title>
        <authorList>
            <person name="Schmutz J."/>
            <person name="Cannon S."/>
            <person name="Schlueter J."/>
            <person name="Ma J."/>
            <person name="Mitros T."/>
            <person name="Nelson W."/>
            <person name="Hyten D."/>
            <person name="Song Q."/>
            <person name="Thelen J."/>
            <person name="Cheng J."/>
            <person name="Xu D."/>
            <person name="Hellsten U."/>
            <person name="May G."/>
            <person name="Yu Y."/>
            <person name="Sakurai T."/>
            <person name="Umezawa T."/>
            <person name="Bhattacharyya M."/>
            <person name="Sandhu D."/>
            <person name="Valliyodan B."/>
            <person name="Lindquist E."/>
            <person name="Peto M."/>
            <person name="Grant D."/>
            <person name="Shu S."/>
            <person name="Goodstein D."/>
            <person name="Barry K."/>
            <person name="Futrell-Griggs M."/>
            <person name="Abernathy B."/>
            <person name="Du J."/>
            <person name="Tian Z."/>
            <person name="Zhu L."/>
            <person name="Gill N."/>
            <person name="Joshi T."/>
            <person name="Libault M."/>
            <person name="Sethuraman A."/>
            <person name="Zhang X."/>
            <person name="Shinozaki K."/>
            <person name="Nguyen H."/>
            <person name="Wing R."/>
            <person name="Cregan P."/>
            <person name="Specht J."/>
            <person name="Grimwood J."/>
            <person name="Rokhsar D."/>
            <person name="Stacey G."/>
            <person name="Shoemaker R."/>
            <person name="Jackson S."/>
        </authorList>
    </citation>
    <scope>NUCLEOTIDE SEQUENCE</scope>
    <source>
        <tissue evidence="16">Callus</tissue>
    </source>
</reference>
<sequence length="629" mass="68163">MGGHNNDHEQQRSFAIFIISSILLVATMPVAMAFGLNPNPVGLNTNPNPNPNPGGETNGETGHQSNVLSTHSSGITICQGTEYEEKCKQSLGNSLFVNTDPKKLIETQFKVAIGELVDNIINNSTLYKQIVTDERTRLAMDDCKEILGYAVDAIMKSTSLLIQFDFSKLMEIVYDLKVWLTGSISHQYTCLEGLKNIEEKASQKMAMAMSSSLELSSNALDMTDTISRMLNGFRPKIFNRRLLSEEATVVDGFLSWVNEGQRRFLQVALGSVKPNAVVAQDGSGQFKTLTEALKTVPANNDKPFVIQVKAGVYKEIVKVTNTMTHVTIIGEGATKTKFTGSLNFVDGSTTLESATFAVNGANFMAKDIGFENTAGSSKQQAVALLVTADQAVFYNCQMDGFQDTLFAQSQRQFYRDCTISGTIDFIFGDAFAVFQNCQLIVRNPLKGARCMVTAGGRVKANSASALVFQSCHFTGEPELASAEPKLAFLGRPWMPYSKVVIMDSQIENIFLPEGYEAWTANANKDTCTYYEYNNKGPGADTSKRVKWQGVKVITSTEANNYYPGKFYELANSTSRDAWITDAGIPYSLGPMSGTVPAGLAQSSTTGSAQSPTGSAQSPTGSAQSPTGSA</sequence>
<keyword evidence="8 12" id="KW-0378">Hydrolase</keyword>
<accession>I1L0X1</accession>
<dbReference type="eggNOG" id="ENOG502QPZF">
    <property type="taxonomic scope" value="Eukaryota"/>
</dbReference>
<dbReference type="OrthoDB" id="2019149at2759"/>
<evidence type="ECO:0000313" key="17">
    <source>
        <dbReference type="EnsemblPlants" id="KRH37068"/>
    </source>
</evidence>
<organism evidence="16">
    <name type="scientific">Glycine max</name>
    <name type="common">Soybean</name>
    <name type="synonym">Glycine hispida</name>
    <dbReference type="NCBI Taxonomy" id="3847"/>
    <lineage>
        <taxon>Eukaryota</taxon>
        <taxon>Viridiplantae</taxon>
        <taxon>Streptophyta</taxon>
        <taxon>Embryophyta</taxon>
        <taxon>Tracheophyta</taxon>
        <taxon>Spermatophyta</taxon>
        <taxon>Magnoliopsida</taxon>
        <taxon>eudicotyledons</taxon>
        <taxon>Gunneridae</taxon>
        <taxon>Pentapetalae</taxon>
        <taxon>rosids</taxon>
        <taxon>fabids</taxon>
        <taxon>Fabales</taxon>
        <taxon>Fabaceae</taxon>
        <taxon>Papilionoideae</taxon>
        <taxon>50 kb inversion clade</taxon>
        <taxon>NPAAA clade</taxon>
        <taxon>indigoferoid/millettioid clade</taxon>
        <taxon>Phaseoleae</taxon>
        <taxon>Glycine</taxon>
        <taxon>Glycine subgen. Soja</taxon>
    </lineage>
</organism>
<dbReference type="UniPathway" id="UPA00545">
    <property type="reaction ID" value="UER00823"/>
</dbReference>
<evidence type="ECO:0000256" key="8">
    <source>
        <dbReference type="ARBA" id="ARBA00022801"/>
    </source>
</evidence>
<dbReference type="Proteomes" id="UP000008827">
    <property type="component" value="Chromosome 9"/>
</dbReference>
<dbReference type="GO" id="GO:0030599">
    <property type="term" value="F:pectinesterase activity"/>
    <property type="evidence" value="ECO:0000318"/>
    <property type="project" value="GO_Central"/>
</dbReference>
<proteinExistence type="inferred from homology"/>
<dbReference type="PaxDb" id="3847-GLYMA09G04730.1"/>
<dbReference type="PROSITE" id="PS00503">
    <property type="entry name" value="PECTINESTERASE_2"/>
    <property type="match status" value="1"/>
</dbReference>
<dbReference type="Pfam" id="PF04043">
    <property type="entry name" value="PMEI"/>
    <property type="match status" value="1"/>
</dbReference>
<dbReference type="SMART" id="SM00856">
    <property type="entry name" value="PMEI"/>
    <property type="match status" value="1"/>
</dbReference>
<dbReference type="FunFam" id="2.160.20.10:FF:000029">
    <property type="entry name" value="Pectinesterase 4"/>
    <property type="match status" value="1"/>
</dbReference>
<dbReference type="EMBL" id="CM000842">
    <property type="protein sequence ID" value="KRH37068.1"/>
    <property type="molecule type" value="Genomic_DNA"/>
</dbReference>
<evidence type="ECO:0000256" key="5">
    <source>
        <dbReference type="ARBA" id="ARBA00013229"/>
    </source>
</evidence>
<feature type="domain" description="Pectinesterase inhibitor" evidence="15">
    <location>
        <begin position="70"/>
        <end position="222"/>
    </location>
</feature>
<keyword evidence="14" id="KW-1133">Transmembrane helix</keyword>
<comment type="similarity">
    <text evidence="4">In the C-terminal section; belongs to the pectinesterase family.</text>
</comment>
<dbReference type="KEGG" id="gmx:100785214"/>
<dbReference type="GO" id="GO:0042545">
    <property type="term" value="P:cell wall modification"/>
    <property type="evidence" value="ECO:0007669"/>
    <property type="project" value="UniProtKB-UniRule"/>
</dbReference>
<evidence type="ECO:0000313" key="18">
    <source>
        <dbReference type="Proteomes" id="UP000008827"/>
    </source>
</evidence>
<dbReference type="EnsemblPlants" id="KRH37068">
    <property type="protein sequence ID" value="KRH37068"/>
    <property type="gene ID" value="GLYMA_09G042200"/>
</dbReference>
<evidence type="ECO:0000256" key="10">
    <source>
        <dbReference type="ARBA" id="ARBA00023316"/>
    </source>
</evidence>
<dbReference type="InterPro" id="IPR033131">
    <property type="entry name" value="Pectinesterase_Asp_AS"/>
</dbReference>
<dbReference type="GO" id="GO:0046910">
    <property type="term" value="F:pectinesterase inhibitor activity"/>
    <property type="evidence" value="ECO:0000318"/>
    <property type="project" value="GO_Central"/>
</dbReference>
<keyword evidence="9 12" id="KW-0063">Aspartyl esterase</keyword>
<dbReference type="SMR" id="I1L0X1"/>
<keyword evidence="7" id="KW-0964">Secreted</keyword>
<feature type="active site" evidence="11">
    <location>
        <position position="424"/>
    </location>
</feature>
<dbReference type="NCBIfam" id="TIGR01614">
    <property type="entry name" value="PME_inhib"/>
    <property type="match status" value="1"/>
</dbReference>
<feature type="compositionally biased region" description="Polar residues" evidence="13">
    <location>
        <begin position="600"/>
        <end position="629"/>
    </location>
</feature>
<comment type="similarity">
    <text evidence="3">In the N-terminal section; belongs to the PMEI family.</text>
</comment>
<dbReference type="STRING" id="3847.I1L0X1"/>
<keyword evidence="14" id="KW-0472">Membrane</keyword>
<dbReference type="FunFam" id="1.20.140.40:FF:000001">
    <property type="entry name" value="Pectinesterase"/>
    <property type="match status" value="1"/>
</dbReference>
<dbReference type="HOGENOM" id="CLU_012243_9_1_1"/>
<evidence type="ECO:0000256" key="13">
    <source>
        <dbReference type="SAM" id="MobiDB-lite"/>
    </source>
</evidence>
<comment type="pathway">
    <text evidence="2 12">Glycan metabolism; pectin degradation; 2-dehydro-3-deoxy-D-gluconate from pectin: step 1/5.</text>
</comment>
<evidence type="ECO:0000256" key="6">
    <source>
        <dbReference type="ARBA" id="ARBA00022512"/>
    </source>
</evidence>
<keyword evidence="10" id="KW-0961">Cell wall biogenesis/degradation</keyword>
<dbReference type="SUPFAM" id="SSF51126">
    <property type="entry name" value="Pectin lyase-like"/>
    <property type="match status" value="1"/>
</dbReference>
<evidence type="ECO:0000256" key="4">
    <source>
        <dbReference type="ARBA" id="ARBA00007786"/>
    </source>
</evidence>
<comment type="catalytic activity">
    <reaction evidence="12">
        <text>[(1-&gt;4)-alpha-D-galacturonosyl methyl ester](n) + n H2O = [(1-&gt;4)-alpha-D-galacturonosyl](n) + n methanol + n H(+)</text>
        <dbReference type="Rhea" id="RHEA:22380"/>
        <dbReference type="Rhea" id="RHEA-COMP:14570"/>
        <dbReference type="Rhea" id="RHEA-COMP:14573"/>
        <dbReference type="ChEBI" id="CHEBI:15377"/>
        <dbReference type="ChEBI" id="CHEBI:15378"/>
        <dbReference type="ChEBI" id="CHEBI:17790"/>
        <dbReference type="ChEBI" id="CHEBI:140522"/>
        <dbReference type="ChEBI" id="CHEBI:140523"/>
        <dbReference type="EC" id="3.1.1.11"/>
    </reaction>
</comment>
<dbReference type="AlphaFoldDB" id="I1L0X1"/>
<evidence type="ECO:0000256" key="11">
    <source>
        <dbReference type="PROSITE-ProRule" id="PRU10040"/>
    </source>
</evidence>
<dbReference type="GeneID" id="100785214"/>
<dbReference type="InterPro" id="IPR012334">
    <property type="entry name" value="Pectin_lyas_fold"/>
</dbReference>
<evidence type="ECO:0000259" key="15">
    <source>
        <dbReference type="SMART" id="SM00856"/>
    </source>
</evidence>
<dbReference type="Pfam" id="PF01095">
    <property type="entry name" value="Pectinesterase"/>
    <property type="match status" value="1"/>
</dbReference>
<gene>
    <name evidence="17" type="primary">LOC100785214</name>
    <name evidence="16" type="ORF">GLYMA_09G042200</name>
</gene>
<dbReference type="InterPro" id="IPR011050">
    <property type="entry name" value="Pectin_lyase_fold/virulence"/>
</dbReference>
<dbReference type="SUPFAM" id="SSF101148">
    <property type="entry name" value="Plant invertase/pectin methylesterase inhibitor"/>
    <property type="match status" value="1"/>
</dbReference>
<dbReference type="InterPro" id="IPR006501">
    <property type="entry name" value="Pectinesterase_inhib_dom"/>
</dbReference>
<dbReference type="InterPro" id="IPR035513">
    <property type="entry name" value="Invertase/methylesterase_inhib"/>
</dbReference>
<evidence type="ECO:0000256" key="7">
    <source>
        <dbReference type="ARBA" id="ARBA00022525"/>
    </source>
</evidence>
<dbReference type="RefSeq" id="XP_003534837.3">
    <property type="nucleotide sequence ID" value="XM_003534789.4"/>
</dbReference>
<protein>
    <recommendedName>
        <fullName evidence="5 12">Pectinesterase</fullName>
        <ecNumber evidence="5 12">3.1.1.11</ecNumber>
    </recommendedName>
</protein>
<keyword evidence="18" id="KW-1185">Reference proteome</keyword>
<dbReference type="GO" id="GO:0045490">
    <property type="term" value="P:pectin catabolic process"/>
    <property type="evidence" value="ECO:0007669"/>
    <property type="project" value="UniProtKB-UniRule"/>
</dbReference>
<dbReference type="EC" id="3.1.1.11" evidence="5 12"/>
<reference evidence="16 17" key="1">
    <citation type="journal article" date="2010" name="Nature">
        <title>Genome sequence of the palaeopolyploid soybean.</title>
        <authorList>
            <person name="Schmutz J."/>
            <person name="Cannon S.B."/>
            <person name="Schlueter J."/>
            <person name="Ma J."/>
            <person name="Mitros T."/>
            <person name="Nelson W."/>
            <person name="Hyten D.L."/>
            <person name="Song Q."/>
            <person name="Thelen J.J."/>
            <person name="Cheng J."/>
            <person name="Xu D."/>
            <person name="Hellsten U."/>
            <person name="May G.D."/>
            <person name="Yu Y."/>
            <person name="Sakurai T."/>
            <person name="Umezawa T."/>
            <person name="Bhattacharyya M.K."/>
            <person name="Sandhu D."/>
            <person name="Valliyodan B."/>
            <person name="Lindquist E."/>
            <person name="Peto M."/>
            <person name="Grant D."/>
            <person name="Shu S."/>
            <person name="Goodstein D."/>
            <person name="Barry K."/>
            <person name="Futrell-Griggs M."/>
            <person name="Abernathy B."/>
            <person name="Du J."/>
            <person name="Tian Z."/>
            <person name="Zhu L."/>
            <person name="Gill N."/>
            <person name="Joshi T."/>
            <person name="Libault M."/>
            <person name="Sethuraman A."/>
            <person name="Zhang X.-C."/>
            <person name="Shinozaki K."/>
            <person name="Nguyen H.T."/>
            <person name="Wing R.A."/>
            <person name="Cregan P."/>
            <person name="Specht J."/>
            <person name="Grimwood J."/>
            <person name="Rokhsar D."/>
            <person name="Stacey G."/>
            <person name="Shoemaker R.C."/>
            <person name="Jackson S.A."/>
        </authorList>
    </citation>
    <scope>NUCLEOTIDE SEQUENCE [LARGE SCALE GENOMIC DNA]</scope>
    <source>
        <strain evidence="17">cv. Williams 82</strain>
        <tissue evidence="16">Callus</tissue>
    </source>
</reference>
<evidence type="ECO:0000313" key="16">
    <source>
        <dbReference type="EMBL" id="KRH37068.1"/>
    </source>
</evidence>
<dbReference type="Gene3D" id="1.20.140.40">
    <property type="entry name" value="Invertase/pectin methylesterase inhibitor family protein"/>
    <property type="match status" value="1"/>
</dbReference>
<dbReference type="OMA" id="VTKQMIN"/>
<evidence type="ECO:0000256" key="1">
    <source>
        <dbReference type="ARBA" id="ARBA00004191"/>
    </source>
</evidence>
<evidence type="ECO:0000256" key="14">
    <source>
        <dbReference type="SAM" id="Phobius"/>
    </source>
</evidence>
<feature type="compositionally biased region" description="Low complexity" evidence="13">
    <location>
        <begin position="43"/>
        <end position="62"/>
    </location>
</feature>
<dbReference type="Gene3D" id="2.160.20.10">
    <property type="entry name" value="Single-stranded right-handed beta-helix, Pectin lyase-like"/>
    <property type="match status" value="1"/>
</dbReference>